<keyword evidence="10" id="KW-1185">Reference proteome</keyword>
<reference evidence="10" key="1">
    <citation type="submission" date="2016-05" db="EMBL/GenBank/DDBJ databases">
        <title>Comparative genomics of biotechnologically important yeasts.</title>
        <authorList>
            <consortium name="DOE Joint Genome Institute"/>
            <person name="Riley R."/>
            <person name="Haridas S."/>
            <person name="Wolfe K.H."/>
            <person name="Lopes M.R."/>
            <person name="Hittinger C.T."/>
            <person name="Goker M."/>
            <person name="Salamov A."/>
            <person name="Wisecaver J."/>
            <person name="Long T.M."/>
            <person name="Aerts A.L."/>
            <person name="Barry K."/>
            <person name="Choi C."/>
            <person name="Clum A."/>
            <person name="Coughlan A.Y."/>
            <person name="Deshpande S."/>
            <person name="Douglass A.P."/>
            <person name="Hanson S.J."/>
            <person name="Klenk H.-P."/>
            <person name="Labutti K."/>
            <person name="Lapidus A."/>
            <person name="Lindquist E."/>
            <person name="Lipzen A."/>
            <person name="Meier-Kolthoff J.P."/>
            <person name="Ohm R.A."/>
            <person name="Otillar R.P."/>
            <person name="Pangilinan J."/>
            <person name="Peng Y."/>
            <person name="Rokas A."/>
            <person name="Rosa C.A."/>
            <person name="Scheuner C."/>
            <person name="Sibirny A.A."/>
            <person name="Slot J.C."/>
            <person name="Stielow J.B."/>
            <person name="Sun H."/>
            <person name="Kurtzman C.P."/>
            <person name="Blackwell M."/>
            <person name="Grigoriev I.V."/>
            <person name="Jeffries T.W."/>
        </authorList>
    </citation>
    <scope>NUCLEOTIDE SEQUENCE [LARGE SCALE GENOMIC DNA]</scope>
    <source>
        <strain evidence="10">NRRL Y-2460</strain>
    </source>
</reference>
<evidence type="ECO:0000256" key="2">
    <source>
        <dbReference type="ARBA" id="ARBA00008089"/>
    </source>
</evidence>
<dbReference type="AlphaFoldDB" id="A0A1E4TRV2"/>
<feature type="region of interest" description="Disordered" evidence="8">
    <location>
        <begin position="1"/>
        <end position="61"/>
    </location>
</feature>
<dbReference type="GO" id="GO:0016592">
    <property type="term" value="C:mediator complex"/>
    <property type="evidence" value="ECO:0007669"/>
    <property type="project" value="InterPro"/>
</dbReference>
<evidence type="ECO:0000256" key="7">
    <source>
        <dbReference type="RuleBase" id="RU364145"/>
    </source>
</evidence>
<feature type="region of interest" description="Disordered" evidence="8">
    <location>
        <begin position="185"/>
        <end position="257"/>
    </location>
</feature>
<dbReference type="EMBL" id="KV454016">
    <property type="protein sequence ID" value="ODV94491.1"/>
    <property type="molecule type" value="Genomic_DNA"/>
</dbReference>
<feature type="compositionally biased region" description="Low complexity" evidence="8">
    <location>
        <begin position="16"/>
        <end position="34"/>
    </location>
</feature>
<evidence type="ECO:0000313" key="9">
    <source>
        <dbReference type="EMBL" id="ODV94491.1"/>
    </source>
</evidence>
<dbReference type="Proteomes" id="UP000094236">
    <property type="component" value="Unassembled WGS sequence"/>
</dbReference>
<comment type="subunit">
    <text evidence="7">Component of the Mediator complex.</text>
</comment>
<evidence type="ECO:0000313" key="10">
    <source>
        <dbReference type="Proteomes" id="UP000094236"/>
    </source>
</evidence>
<keyword evidence="6 7" id="KW-0539">Nucleus</keyword>
<comment type="similarity">
    <text evidence="2 7">Belongs to the Mediator complex subunit 9 family.</text>
</comment>
<evidence type="ECO:0000256" key="6">
    <source>
        <dbReference type="ARBA" id="ARBA00023242"/>
    </source>
</evidence>
<evidence type="ECO:0000256" key="5">
    <source>
        <dbReference type="ARBA" id="ARBA00023163"/>
    </source>
</evidence>
<name>A0A1E4TRV2_PACTA</name>
<protein>
    <recommendedName>
        <fullName evidence="7">Mediator of RNA polymerase II transcription subunit 9</fullName>
    </recommendedName>
    <alternativeName>
        <fullName evidence="7">Mediator complex subunit 9</fullName>
    </alternativeName>
</protein>
<feature type="compositionally biased region" description="Low complexity" evidence="8">
    <location>
        <begin position="212"/>
        <end position="221"/>
    </location>
</feature>
<gene>
    <name evidence="7" type="primary">MED9</name>
    <name evidence="9" type="ORF">PACTADRAFT_77075</name>
</gene>
<dbReference type="GO" id="GO:0003712">
    <property type="term" value="F:transcription coregulator activity"/>
    <property type="evidence" value="ECO:0007669"/>
    <property type="project" value="InterPro"/>
</dbReference>
<sequence length="257" mass="28077">MASRSSPLAQNIVRGSASVNDSASASANASTSGSPKIQPQHEFNAGSTNNDDIDDGKVPKDIDSEDEKLLQKLENAHESLKEIKQMELIPVLLELIEDVKKGKLSPKDFENAAGRLRIRIAKIKALLCDIDGLDESHEERISRINRVNENIEKKKSLLLNFRESVGERIQLPELKLELDQDIITTSSAEPDAEPDDKADEKQGTDPMDQETTEPAATETPAIKGEENNDILMPDAEAPDAEAPEHSHLEPSADATVS</sequence>
<dbReference type="InterPro" id="IPR011425">
    <property type="entry name" value="Med9"/>
</dbReference>
<dbReference type="OrthoDB" id="4092914at2759"/>
<keyword evidence="3 7" id="KW-0805">Transcription regulation</keyword>
<organism evidence="9 10">
    <name type="scientific">Pachysolen tannophilus NRRL Y-2460</name>
    <dbReference type="NCBI Taxonomy" id="669874"/>
    <lineage>
        <taxon>Eukaryota</taxon>
        <taxon>Fungi</taxon>
        <taxon>Dikarya</taxon>
        <taxon>Ascomycota</taxon>
        <taxon>Saccharomycotina</taxon>
        <taxon>Pichiomycetes</taxon>
        <taxon>Pachysolenaceae</taxon>
        <taxon>Pachysolen</taxon>
    </lineage>
</organism>
<dbReference type="Pfam" id="PF07544">
    <property type="entry name" value="Med9"/>
    <property type="match status" value="1"/>
</dbReference>
<comment type="subcellular location">
    <subcellularLocation>
        <location evidence="1 7">Nucleus</location>
    </subcellularLocation>
</comment>
<comment type="function">
    <text evidence="7">Component of the Mediator complex, a coactivator involved in the regulated transcription of nearly all RNA polymerase II-dependent genes. Mediator functions as a bridge to convey information from gene-specific regulatory proteins to the basal RNA polymerase II transcription machinery. Mediator is recruited to promoters by direct interactions with regulatory proteins and serves as a scaffold for the assembly of a functional preinitiation complex with RNA polymerase II and the general transcription factors.</text>
</comment>
<dbReference type="GO" id="GO:0006357">
    <property type="term" value="P:regulation of transcription by RNA polymerase II"/>
    <property type="evidence" value="ECO:0007669"/>
    <property type="project" value="InterPro"/>
</dbReference>
<evidence type="ECO:0000256" key="4">
    <source>
        <dbReference type="ARBA" id="ARBA00023159"/>
    </source>
</evidence>
<evidence type="ECO:0000256" key="1">
    <source>
        <dbReference type="ARBA" id="ARBA00004123"/>
    </source>
</evidence>
<accession>A0A1E4TRV2</accession>
<proteinExistence type="inferred from homology"/>
<keyword evidence="5 7" id="KW-0804">Transcription</keyword>
<keyword evidence="4 7" id="KW-0010">Activator</keyword>
<evidence type="ECO:0000256" key="3">
    <source>
        <dbReference type="ARBA" id="ARBA00023015"/>
    </source>
</evidence>
<evidence type="ECO:0000256" key="8">
    <source>
        <dbReference type="SAM" id="MobiDB-lite"/>
    </source>
</evidence>